<dbReference type="PRINTS" id="PR00392">
    <property type="entry name" value="PROFILIN"/>
</dbReference>
<comment type="similarity">
    <text evidence="2 8">Belongs to the profilin family.</text>
</comment>
<dbReference type="InterPro" id="IPR048278">
    <property type="entry name" value="PFN"/>
</dbReference>
<organism evidence="9">
    <name type="scientific">Paramoeba aestuarina</name>
    <dbReference type="NCBI Taxonomy" id="180227"/>
    <lineage>
        <taxon>Eukaryota</taxon>
        <taxon>Amoebozoa</taxon>
        <taxon>Discosea</taxon>
        <taxon>Flabellinia</taxon>
        <taxon>Dactylopodida</taxon>
        <taxon>Paramoebidae</taxon>
        <taxon>Paramoeba</taxon>
    </lineage>
</organism>
<name>A0A7S4NSJ5_9EUKA</name>
<dbReference type="AlphaFoldDB" id="A0A7S4NSJ5"/>
<sequence>MSWQAYVDNSLVGTGCVTKGALHGHDGSLWATSAGFSVSKDEALKIINGFTNPGALQTNGFTVHGTKYRTLKADENSIYGRFGATGVVCCKTGQCLIIAMYDENIQPGQCTNVTEKLSDYLREAGY</sequence>
<dbReference type="Pfam" id="PF00235">
    <property type="entry name" value="Profilin"/>
    <property type="match status" value="1"/>
</dbReference>
<gene>
    <name evidence="9" type="ORF">NAES01612_LOCUS11590</name>
</gene>
<dbReference type="InterPro" id="IPR036140">
    <property type="entry name" value="PFN_sf"/>
</dbReference>
<evidence type="ECO:0000256" key="5">
    <source>
        <dbReference type="ARBA" id="ARBA00023203"/>
    </source>
</evidence>
<evidence type="ECO:0000256" key="1">
    <source>
        <dbReference type="ARBA" id="ARBA00004245"/>
    </source>
</evidence>
<comment type="subcellular location">
    <subcellularLocation>
        <location evidence="1">Cytoplasm</location>
        <location evidence="1">Cytoskeleton</location>
    </subcellularLocation>
</comment>
<dbReference type="PANTHER" id="PTHR11604:SF0">
    <property type="entry name" value="PROFILIN"/>
    <property type="match status" value="1"/>
</dbReference>
<dbReference type="GO" id="GO:0003785">
    <property type="term" value="F:actin monomer binding"/>
    <property type="evidence" value="ECO:0007669"/>
    <property type="project" value="TreeGrafter"/>
</dbReference>
<evidence type="ECO:0000256" key="2">
    <source>
        <dbReference type="ARBA" id="ARBA00010058"/>
    </source>
</evidence>
<dbReference type="SUPFAM" id="SSF55770">
    <property type="entry name" value="Profilin (actin-binding protein)"/>
    <property type="match status" value="1"/>
</dbReference>
<keyword evidence="6" id="KW-0206">Cytoskeleton</keyword>
<dbReference type="FunFam" id="3.30.450.30:FF:000001">
    <property type="entry name" value="Profilin"/>
    <property type="match status" value="1"/>
</dbReference>
<keyword evidence="3" id="KW-0488">Methylation</keyword>
<evidence type="ECO:0000313" key="9">
    <source>
        <dbReference type="EMBL" id="CAE2305972.1"/>
    </source>
</evidence>
<evidence type="ECO:0000256" key="3">
    <source>
        <dbReference type="ARBA" id="ARBA00022481"/>
    </source>
</evidence>
<keyword evidence="5 8" id="KW-0009">Actin-binding</keyword>
<dbReference type="CDD" id="cd00148">
    <property type="entry name" value="PROF"/>
    <property type="match status" value="1"/>
</dbReference>
<comment type="function">
    <text evidence="7">Binds to actin and affects the structure of the cytoskeleton. At high concentrations, profilin prevents the polymerization of actin, whereas it enhances it at low concentrations. By binding to PIP2, it inhibits the formation of IP3 and DG.</text>
</comment>
<dbReference type="PROSITE" id="PS00414">
    <property type="entry name" value="PROFILIN"/>
    <property type="match status" value="1"/>
</dbReference>
<proteinExistence type="inferred from homology"/>
<dbReference type="GO" id="GO:0005856">
    <property type="term" value="C:cytoskeleton"/>
    <property type="evidence" value="ECO:0007669"/>
    <property type="project" value="UniProtKB-SubCell"/>
</dbReference>
<dbReference type="InterPro" id="IPR027310">
    <property type="entry name" value="Profilin_CS"/>
</dbReference>
<dbReference type="EMBL" id="HBKR01017521">
    <property type="protein sequence ID" value="CAE2305972.1"/>
    <property type="molecule type" value="Transcribed_RNA"/>
</dbReference>
<evidence type="ECO:0000256" key="4">
    <source>
        <dbReference type="ARBA" id="ARBA00022490"/>
    </source>
</evidence>
<dbReference type="PRINTS" id="PR01640">
    <property type="entry name" value="PROFILINPLNT"/>
</dbReference>
<protein>
    <recommendedName>
        <fullName evidence="8">Profilin</fullName>
    </recommendedName>
</protein>
<dbReference type="GO" id="GO:0005938">
    <property type="term" value="C:cell cortex"/>
    <property type="evidence" value="ECO:0007669"/>
    <property type="project" value="TreeGrafter"/>
</dbReference>
<dbReference type="SMART" id="SM00392">
    <property type="entry name" value="PROF"/>
    <property type="match status" value="1"/>
</dbReference>
<evidence type="ECO:0000256" key="6">
    <source>
        <dbReference type="ARBA" id="ARBA00023212"/>
    </source>
</evidence>
<dbReference type="PANTHER" id="PTHR11604">
    <property type="entry name" value="PROFILIN"/>
    <property type="match status" value="1"/>
</dbReference>
<dbReference type="InterPro" id="IPR005455">
    <property type="entry name" value="PFN_euk"/>
</dbReference>
<dbReference type="Gene3D" id="3.30.450.30">
    <property type="entry name" value="Dynein light chain 2a, cytoplasmic"/>
    <property type="match status" value="1"/>
</dbReference>
<reference evidence="9" key="1">
    <citation type="submission" date="2021-01" db="EMBL/GenBank/DDBJ databases">
        <authorList>
            <person name="Corre E."/>
            <person name="Pelletier E."/>
            <person name="Niang G."/>
            <person name="Scheremetjew M."/>
            <person name="Finn R."/>
            <person name="Kale V."/>
            <person name="Holt S."/>
            <person name="Cochrane G."/>
            <person name="Meng A."/>
            <person name="Brown T."/>
            <person name="Cohen L."/>
        </authorList>
    </citation>
    <scope>NUCLEOTIDE SEQUENCE</scope>
    <source>
        <strain evidence="9">SoJaBio B1-5/56/2</strain>
    </source>
</reference>
<keyword evidence="4" id="KW-0963">Cytoplasm</keyword>
<evidence type="ECO:0000256" key="7">
    <source>
        <dbReference type="ARBA" id="ARBA00025549"/>
    </source>
</evidence>
<accession>A0A7S4NSJ5</accession>
<evidence type="ECO:0000256" key="8">
    <source>
        <dbReference type="RuleBase" id="RU003909"/>
    </source>
</evidence>